<keyword evidence="12" id="KW-0131">Cell cycle</keyword>
<feature type="compositionally biased region" description="Basic residues" evidence="10">
    <location>
        <begin position="23"/>
        <end position="34"/>
    </location>
</feature>
<evidence type="ECO:0000313" key="12">
    <source>
        <dbReference type="EMBL" id="GJJ69011.1"/>
    </source>
</evidence>
<dbReference type="SUPFAM" id="SSF56112">
    <property type="entry name" value="Protein kinase-like (PK-like)"/>
    <property type="match status" value="1"/>
</dbReference>
<dbReference type="InterPro" id="IPR050108">
    <property type="entry name" value="CDK"/>
</dbReference>
<comment type="similarity">
    <text evidence="1">Belongs to the protein kinase superfamily. CMGC Ser/Thr protein kinase family. CDC2/CDKX subfamily.</text>
</comment>
<dbReference type="AlphaFoldDB" id="A0A9P3LSH0"/>
<dbReference type="GO" id="GO:0004693">
    <property type="term" value="F:cyclin-dependent protein serine/threonine kinase activity"/>
    <property type="evidence" value="ECO:0007669"/>
    <property type="project" value="UniProtKB-EC"/>
</dbReference>
<dbReference type="Gene3D" id="3.30.200.20">
    <property type="entry name" value="Phosphorylase Kinase, domain 1"/>
    <property type="match status" value="1"/>
</dbReference>
<evidence type="ECO:0000256" key="4">
    <source>
        <dbReference type="ARBA" id="ARBA00022679"/>
    </source>
</evidence>
<dbReference type="FunFam" id="1.10.510.10:FF:000211">
    <property type="entry name" value="Cyclin-dependent kinase G-2"/>
    <property type="match status" value="1"/>
</dbReference>
<keyword evidence="5" id="KW-0547">Nucleotide-binding</keyword>
<evidence type="ECO:0000256" key="6">
    <source>
        <dbReference type="ARBA" id="ARBA00022777"/>
    </source>
</evidence>
<proteinExistence type="inferred from homology"/>
<dbReference type="GO" id="GO:0005524">
    <property type="term" value="F:ATP binding"/>
    <property type="evidence" value="ECO:0007669"/>
    <property type="project" value="UniProtKB-KW"/>
</dbReference>
<dbReference type="PROSITE" id="PS00108">
    <property type="entry name" value="PROTEIN_KINASE_ST"/>
    <property type="match status" value="1"/>
</dbReference>
<evidence type="ECO:0000256" key="10">
    <source>
        <dbReference type="SAM" id="MobiDB-lite"/>
    </source>
</evidence>
<feature type="compositionally biased region" description="Basic and acidic residues" evidence="10">
    <location>
        <begin position="64"/>
        <end position="80"/>
    </location>
</feature>
<comment type="caution">
    <text evidence="12">The sequence shown here is derived from an EMBL/GenBank/DDBJ whole genome shotgun (WGS) entry which is preliminary data.</text>
</comment>
<dbReference type="CDD" id="cd07843">
    <property type="entry name" value="STKc_CDC2L1"/>
    <property type="match status" value="1"/>
</dbReference>
<comment type="catalytic activity">
    <reaction evidence="8">
        <text>L-threonyl-[protein] + ATP = O-phospho-L-threonyl-[protein] + ADP + H(+)</text>
        <dbReference type="Rhea" id="RHEA:46608"/>
        <dbReference type="Rhea" id="RHEA-COMP:11060"/>
        <dbReference type="Rhea" id="RHEA-COMP:11605"/>
        <dbReference type="ChEBI" id="CHEBI:15378"/>
        <dbReference type="ChEBI" id="CHEBI:30013"/>
        <dbReference type="ChEBI" id="CHEBI:30616"/>
        <dbReference type="ChEBI" id="CHEBI:61977"/>
        <dbReference type="ChEBI" id="CHEBI:456216"/>
        <dbReference type="EC" id="2.7.11.22"/>
    </reaction>
</comment>
<evidence type="ECO:0000256" key="3">
    <source>
        <dbReference type="ARBA" id="ARBA00022527"/>
    </source>
</evidence>
<evidence type="ECO:0000256" key="7">
    <source>
        <dbReference type="ARBA" id="ARBA00022840"/>
    </source>
</evidence>
<dbReference type="Pfam" id="PF00069">
    <property type="entry name" value="Pkinase"/>
    <property type="match status" value="1"/>
</dbReference>
<reference evidence="12" key="1">
    <citation type="submission" date="2021-11" db="EMBL/GenBank/DDBJ databases">
        <authorList>
            <person name="Herlambang A."/>
            <person name="Guo Y."/>
            <person name="Takashima Y."/>
            <person name="Nishizawa T."/>
        </authorList>
    </citation>
    <scope>NUCLEOTIDE SEQUENCE</scope>
    <source>
        <strain evidence="12">E1425</strain>
    </source>
</reference>
<dbReference type="SMART" id="SM00220">
    <property type="entry name" value="S_TKc"/>
    <property type="match status" value="1"/>
</dbReference>
<evidence type="ECO:0000313" key="13">
    <source>
        <dbReference type="Proteomes" id="UP000827284"/>
    </source>
</evidence>
<keyword evidence="7" id="KW-0067">ATP-binding</keyword>
<dbReference type="PROSITE" id="PS50011">
    <property type="entry name" value="PROTEIN_KINASE_DOM"/>
    <property type="match status" value="1"/>
</dbReference>
<gene>
    <name evidence="12" type="ORF">EMPS_01357</name>
</gene>
<keyword evidence="6" id="KW-0418">Kinase</keyword>
<dbReference type="PANTHER" id="PTHR24056:SF107">
    <property type="entry name" value="CYCLIN-DEPENDENT KINASE 11A-RELATED"/>
    <property type="match status" value="1"/>
</dbReference>
<keyword evidence="3" id="KW-0723">Serine/threonine-protein kinase</keyword>
<feature type="compositionally biased region" description="Basic and acidic residues" evidence="10">
    <location>
        <begin position="110"/>
        <end position="125"/>
    </location>
</feature>
<dbReference type="InterPro" id="IPR045267">
    <property type="entry name" value="CDK11/PITSLRE_STKc"/>
</dbReference>
<feature type="domain" description="Protein kinase" evidence="11">
    <location>
        <begin position="157"/>
        <end position="441"/>
    </location>
</feature>
<dbReference type="Gene3D" id="1.10.510.10">
    <property type="entry name" value="Transferase(Phosphotransferase) domain 1"/>
    <property type="match status" value="1"/>
</dbReference>
<dbReference type="InterPro" id="IPR011009">
    <property type="entry name" value="Kinase-like_dom_sf"/>
</dbReference>
<evidence type="ECO:0000256" key="2">
    <source>
        <dbReference type="ARBA" id="ARBA00012425"/>
    </source>
</evidence>
<dbReference type="GO" id="GO:0007346">
    <property type="term" value="P:regulation of mitotic cell cycle"/>
    <property type="evidence" value="ECO:0007669"/>
    <property type="project" value="TreeGrafter"/>
</dbReference>
<comment type="catalytic activity">
    <reaction evidence="9">
        <text>L-seryl-[protein] + ATP = O-phospho-L-seryl-[protein] + ADP + H(+)</text>
        <dbReference type="Rhea" id="RHEA:17989"/>
        <dbReference type="Rhea" id="RHEA-COMP:9863"/>
        <dbReference type="Rhea" id="RHEA-COMP:11604"/>
        <dbReference type="ChEBI" id="CHEBI:15378"/>
        <dbReference type="ChEBI" id="CHEBI:29999"/>
        <dbReference type="ChEBI" id="CHEBI:30616"/>
        <dbReference type="ChEBI" id="CHEBI:83421"/>
        <dbReference type="ChEBI" id="CHEBI:456216"/>
        <dbReference type="EC" id="2.7.11.22"/>
    </reaction>
</comment>
<reference evidence="12" key="2">
    <citation type="journal article" date="2022" name="Microbiol. Resour. Announc.">
        <title>Whole-Genome Sequence of Entomortierella parvispora E1425, a Mucoromycotan Fungus Associated with Burkholderiaceae-Related Endosymbiotic Bacteria.</title>
        <authorList>
            <person name="Herlambang A."/>
            <person name="Guo Y."/>
            <person name="Takashima Y."/>
            <person name="Narisawa K."/>
            <person name="Ohta H."/>
            <person name="Nishizawa T."/>
        </authorList>
    </citation>
    <scope>NUCLEOTIDE SEQUENCE</scope>
    <source>
        <strain evidence="12">E1425</strain>
    </source>
</reference>
<accession>A0A9P3LSH0</accession>
<dbReference type="GO" id="GO:0051301">
    <property type="term" value="P:cell division"/>
    <property type="evidence" value="ECO:0007669"/>
    <property type="project" value="UniProtKB-KW"/>
</dbReference>
<evidence type="ECO:0000256" key="1">
    <source>
        <dbReference type="ARBA" id="ARBA00006485"/>
    </source>
</evidence>
<dbReference type="InterPro" id="IPR000719">
    <property type="entry name" value="Prot_kinase_dom"/>
</dbReference>
<feature type="region of interest" description="Disordered" evidence="10">
    <location>
        <begin position="441"/>
        <end position="504"/>
    </location>
</feature>
<evidence type="ECO:0000259" key="11">
    <source>
        <dbReference type="PROSITE" id="PS50011"/>
    </source>
</evidence>
<dbReference type="InterPro" id="IPR008271">
    <property type="entry name" value="Ser/Thr_kinase_AS"/>
</dbReference>
<evidence type="ECO:0000256" key="8">
    <source>
        <dbReference type="ARBA" id="ARBA00047811"/>
    </source>
</evidence>
<protein>
    <recommendedName>
        <fullName evidence="2">cyclin-dependent kinase</fullName>
        <ecNumber evidence="2">2.7.11.22</ecNumber>
    </recommendedName>
</protein>
<dbReference type="EC" id="2.7.11.22" evidence="2"/>
<dbReference type="GO" id="GO:0005634">
    <property type="term" value="C:nucleus"/>
    <property type="evidence" value="ECO:0007669"/>
    <property type="project" value="TreeGrafter"/>
</dbReference>
<dbReference type="EMBL" id="BQFW01000002">
    <property type="protein sequence ID" value="GJJ69011.1"/>
    <property type="molecule type" value="Genomic_DNA"/>
</dbReference>
<dbReference type="FunFam" id="3.30.200.20:FF:000054">
    <property type="entry name" value="Cyclin-dependent kinase 11B"/>
    <property type="match status" value="1"/>
</dbReference>
<feature type="compositionally biased region" description="Polar residues" evidence="10">
    <location>
        <begin position="48"/>
        <end position="62"/>
    </location>
</feature>
<feature type="region of interest" description="Disordered" evidence="10">
    <location>
        <begin position="1"/>
        <end position="130"/>
    </location>
</feature>
<dbReference type="Proteomes" id="UP000827284">
    <property type="component" value="Unassembled WGS sequence"/>
</dbReference>
<keyword evidence="12" id="KW-0132">Cell division</keyword>
<dbReference type="OrthoDB" id="1732493at2759"/>
<keyword evidence="4" id="KW-0808">Transferase</keyword>
<evidence type="ECO:0000256" key="5">
    <source>
        <dbReference type="ARBA" id="ARBA00022741"/>
    </source>
</evidence>
<dbReference type="PANTHER" id="PTHR24056">
    <property type="entry name" value="CELL DIVISION PROTEIN KINASE"/>
    <property type="match status" value="1"/>
</dbReference>
<keyword evidence="13" id="KW-1185">Reference proteome</keyword>
<name>A0A9P3LSH0_9FUNG</name>
<evidence type="ECO:0000256" key="9">
    <source>
        <dbReference type="ARBA" id="ARBA00048367"/>
    </source>
</evidence>
<organism evidence="12 13">
    <name type="scientific">Entomortierella parvispora</name>
    <dbReference type="NCBI Taxonomy" id="205924"/>
    <lineage>
        <taxon>Eukaryota</taxon>
        <taxon>Fungi</taxon>
        <taxon>Fungi incertae sedis</taxon>
        <taxon>Mucoromycota</taxon>
        <taxon>Mortierellomycotina</taxon>
        <taxon>Mortierellomycetes</taxon>
        <taxon>Mortierellales</taxon>
        <taxon>Mortierellaceae</taxon>
        <taxon>Entomortierella</taxon>
    </lineage>
</organism>
<sequence length="504" mass="56799">MDQGAAASKWARELSSDEDDQRQKKKRKEKRSKKTSKDSPMSTPGAGTPNSIASTSSATLPRTSLRDMDIRTEQQPRLQRELTPGEARSSTPSQLLDTAPSDAEPDQAELETREYRGETQSDKNESSSTIQAPEYHITVPDVPQHPVLTGCRSVENYEKLNRISEGSYGVVYRARDRITGDIVALKKLKLDQEKNGFPVTSLREIYTLLLAKHPHIVNVREIVVGDTLTQIFIVMDFIEHDLKELMSEMRAPFLQSEVKTLMLQLLSATELLHENWILHRDLKTSNLLLNNQGEIKVADFGLARRYGEPQGVMTQPVVTLWYRAPELLLGSRHYTTAIDMWSIGCIFAEFVNNEPLMPGRSEAEQLEKIFKLLGVPNDKIWPGYSKLPLASHVPNFIQPYNILRSRLPYLTENGLDLMSQMLTYDPAKRITAEDALKHPYFSEAPPPKHPSMFPTWPSKGERTAKRNASPSAPQAVHGHGNDDEEPGGLFNYANQESTGFRLKI</sequence>